<keyword evidence="3" id="KW-1185">Reference proteome</keyword>
<organism evidence="2 3">
    <name type="scientific">Roseovarius tolerans</name>
    <dbReference type="NCBI Taxonomy" id="74031"/>
    <lineage>
        <taxon>Bacteria</taxon>
        <taxon>Pseudomonadati</taxon>
        <taxon>Pseudomonadota</taxon>
        <taxon>Alphaproteobacteria</taxon>
        <taxon>Rhodobacterales</taxon>
        <taxon>Roseobacteraceae</taxon>
        <taxon>Roseovarius</taxon>
    </lineage>
</organism>
<dbReference type="EMBL" id="LGVV01000054">
    <property type="protein sequence ID" value="KNX40400.1"/>
    <property type="molecule type" value="Genomic_DNA"/>
</dbReference>
<dbReference type="AlphaFoldDB" id="A0A0L6CRU5"/>
<protein>
    <submittedName>
        <fullName evidence="2">Uncharacterized protein</fullName>
    </submittedName>
</protein>
<evidence type="ECO:0000313" key="2">
    <source>
        <dbReference type="EMBL" id="KNX40400.1"/>
    </source>
</evidence>
<reference evidence="3" key="1">
    <citation type="submission" date="2015-07" db="EMBL/GenBank/DDBJ databases">
        <title>Draft Genome Sequence of Roseovarius tolerans EL-164, a producer of N-Acylated Alanine Methyl Esters (NAMEs).</title>
        <authorList>
            <person name="Voget S."/>
            <person name="Bruns H."/>
            <person name="Wagner-Doebler I."/>
            <person name="Schulz S."/>
            <person name="Daniel R."/>
        </authorList>
    </citation>
    <scope>NUCLEOTIDE SEQUENCE [LARGE SCALE GENOMIC DNA]</scope>
    <source>
        <strain evidence="3">EL-164</strain>
    </source>
</reference>
<dbReference type="RefSeq" id="WP_147434213.1">
    <property type="nucleotide sequence ID" value="NZ_CP118494.1"/>
</dbReference>
<name>A0A0L6CRU5_9RHOB</name>
<evidence type="ECO:0000256" key="1">
    <source>
        <dbReference type="SAM" id="MobiDB-lite"/>
    </source>
</evidence>
<sequence>MTKMTNLWRALEQWPGAAAARCDWLKELGDEWSGAEAFLRKSGRRATELACPKSSENGCSRQIVKLIDGRLRAECGDIPNRCDYAILERPDISVLELNRAHLASALAEVFHLVDAPDTIGRAPVQYLGRYEISAGRGFPAFLVLPTPGFPIDLAKLDEIATASAPKVVFTPTRSSLDQNARSFLGLKQATQIALEDIVLAGGNGKLTPARPIDSLFSTLIEAIVPAGHNVPTGPGIVVPSGTNWAAITIEFVELAIIRLTVAGTSHRLGPDDLELKNATTQRPKAAWSFLKAMAQQRGRINRRRTNATDQSRISKQKEAASKALRNLTGMSEDPIKVEGDDYVASYVTHADDLRQGKQDQR</sequence>
<accession>A0A0L6CRU5</accession>
<dbReference type="Proteomes" id="UP000037046">
    <property type="component" value="Unassembled WGS sequence"/>
</dbReference>
<proteinExistence type="predicted"/>
<dbReference type="PATRIC" id="fig|74031.6.peg.3114"/>
<evidence type="ECO:0000313" key="3">
    <source>
        <dbReference type="Proteomes" id="UP000037046"/>
    </source>
</evidence>
<dbReference type="OrthoDB" id="289385at2"/>
<feature type="region of interest" description="Disordered" evidence="1">
    <location>
        <begin position="301"/>
        <end position="333"/>
    </location>
</feature>
<gene>
    <name evidence="2" type="ORF">ROTO_30520</name>
</gene>
<comment type="caution">
    <text evidence="2">The sequence shown here is derived from an EMBL/GenBank/DDBJ whole genome shotgun (WGS) entry which is preliminary data.</text>
</comment>